<dbReference type="GO" id="GO:0006952">
    <property type="term" value="P:defense response"/>
    <property type="evidence" value="ECO:0007669"/>
    <property type="project" value="UniProtKB-KW"/>
</dbReference>
<name>A0A8T0PDQ4_PANVG</name>
<dbReference type="GO" id="GO:0051707">
    <property type="term" value="P:response to other organism"/>
    <property type="evidence" value="ECO:0007669"/>
    <property type="project" value="UniProtKB-ARBA"/>
</dbReference>
<feature type="domain" description="R13L1/DRL21-like LRR repeat region" evidence="10">
    <location>
        <begin position="599"/>
        <end position="730"/>
    </location>
</feature>
<organism evidence="11 12">
    <name type="scientific">Panicum virgatum</name>
    <name type="common">Blackwell switchgrass</name>
    <dbReference type="NCBI Taxonomy" id="38727"/>
    <lineage>
        <taxon>Eukaryota</taxon>
        <taxon>Viridiplantae</taxon>
        <taxon>Streptophyta</taxon>
        <taxon>Embryophyta</taxon>
        <taxon>Tracheophyta</taxon>
        <taxon>Spermatophyta</taxon>
        <taxon>Magnoliopsida</taxon>
        <taxon>Liliopsida</taxon>
        <taxon>Poales</taxon>
        <taxon>Poaceae</taxon>
        <taxon>PACMAD clade</taxon>
        <taxon>Panicoideae</taxon>
        <taxon>Panicodae</taxon>
        <taxon>Paniceae</taxon>
        <taxon>Panicinae</taxon>
        <taxon>Panicum</taxon>
        <taxon>Panicum sect. Hiantes</taxon>
    </lineage>
</organism>
<evidence type="ECO:0000256" key="3">
    <source>
        <dbReference type="ARBA" id="ARBA00022737"/>
    </source>
</evidence>
<feature type="domain" description="NB-ARC" evidence="8">
    <location>
        <begin position="156"/>
        <end position="321"/>
    </location>
</feature>
<keyword evidence="6" id="KW-0067">ATP-binding</keyword>
<dbReference type="InterPro" id="IPR032675">
    <property type="entry name" value="LRR_dom_sf"/>
</dbReference>
<dbReference type="PANTHER" id="PTHR36766:SF36">
    <property type="entry name" value="AAA+ ATPASE DOMAIN-CONTAINING PROTEIN"/>
    <property type="match status" value="1"/>
</dbReference>
<dbReference type="InterPro" id="IPR056789">
    <property type="entry name" value="LRR_R13L1-DRL21"/>
</dbReference>
<dbReference type="GO" id="GO:0005524">
    <property type="term" value="F:ATP binding"/>
    <property type="evidence" value="ECO:0007669"/>
    <property type="project" value="UniProtKB-KW"/>
</dbReference>
<keyword evidence="5" id="KW-0611">Plant defense</keyword>
<evidence type="ECO:0000313" key="12">
    <source>
        <dbReference type="Proteomes" id="UP000823388"/>
    </source>
</evidence>
<feature type="domain" description="Disease resistance N-terminal" evidence="9">
    <location>
        <begin position="12"/>
        <end position="90"/>
    </location>
</feature>
<dbReference type="Gene3D" id="3.80.10.10">
    <property type="entry name" value="Ribonuclease Inhibitor"/>
    <property type="match status" value="2"/>
</dbReference>
<dbReference type="CDD" id="cd14798">
    <property type="entry name" value="RX-CC_like"/>
    <property type="match status" value="1"/>
</dbReference>
<keyword evidence="12" id="KW-1185">Reference proteome</keyword>
<evidence type="ECO:0000259" key="10">
    <source>
        <dbReference type="Pfam" id="PF25019"/>
    </source>
</evidence>
<comment type="similarity">
    <text evidence="1">Belongs to the disease resistance NB-LRR family.</text>
</comment>
<dbReference type="Gene3D" id="3.40.50.300">
    <property type="entry name" value="P-loop containing nucleotide triphosphate hydrolases"/>
    <property type="match status" value="1"/>
</dbReference>
<dbReference type="EMBL" id="CM029051">
    <property type="protein sequence ID" value="KAG2560397.1"/>
    <property type="molecule type" value="Genomic_DNA"/>
</dbReference>
<evidence type="ECO:0000259" key="8">
    <source>
        <dbReference type="Pfam" id="PF00931"/>
    </source>
</evidence>
<dbReference type="Pfam" id="PF00931">
    <property type="entry name" value="NB-ARC"/>
    <property type="match status" value="1"/>
</dbReference>
<dbReference type="Gene3D" id="1.10.8.430">
    <property type="entry name" value="Helical domain of apoptotic protease-activating factors"/>
    <property type="match status" value="1"/>
</dbReference>
<dbReference type="PANTHER" id="PTHR36766">
    <property type="entry name" value="PLANT BROAD-SPECTRUM MILDEW RESISTANCE PROTEIN RPW8"/>
    <property type="match status" value="1"/>
</dbReference>
<evidence type="ECO:0000259" key="9">
    <source>
        <dbReference type="Pfam" id="PF18052"/>
    </source>
</evidence>
<dbReference type="SUPFAM" id="SSF52540">
    <property type="entry name" value="P-loop containing nucleoside triphosphate hydrolases"/>
    <property type="match status" value="1"/>
</dbReference>
<dbReference type="InterPro" id="IPR027417">
    <property type="entry name" value="P-loop_NTPase"/>
</dbReference>
<dbReference type="Pfam" id="PF18052">
    <property type="entry name" value="Rx_N"/>
    <property type="match status" value="1"/>
</dbReference>
<comment type="caution">
    <text evidence="11">The sequence shown here is derived from an EMBL/GenBank/DDBJ whole genome shotgun (WGS) entry which is preliminary data.</text>
</comment>
<dbReference type="Gene3D" id="1.20.5.4130">
    <property type="match status" value="1"/>
</dbReference>
<feature type="region of interest" description="Disordered" evidence="7">
    <location>
        <begin position="116"/>
        <end position="136"/>
    </location>
</feature>
<evidence type="ECO:0000256" key="2">
    <source>
        <dbReference type="ARBA" id="ARBA00022614"/>
    </source>
</evidence>
<proteinExistence type="inferred from homology"/>
<keyword evidence="4" id="KW-0547">Nucleotide-binding</keyword>
<dbReference type="InterPro" id="IPR002182">
    <property type="entry name" value="NB-ARC"/>
</dbReference>
<dbReference type="InterPro" id="IPR038005">
    <property type="entry name" value="RX-like_CC"/>
</dbReference>
<accession>A0A8T0PDQ4</accession>
<dbReference type="GO" id="GO:0043531">
    <property type="term" value="F:ADP binding"/>
    <property type="evidence" value="ECO:0007669"/>
    <property type="project" value="InterPro"/>
</dbReference>
<reference evidence="11" key="1">
    <citation type="submission" date="2020-05" db="EMBL/GenBank/DDBJ databases">
        <title>WGS assembly of Panicum virgatum.</title>
        <authorList>
            <person name="Lovell J.T."/>
            <person name="Jenkins J."/>
            <person name="Shu S."/>
            <person name="Juenger T.E."/>
            <person name="Schmutz J."/>
        </authorList>
    </citation>
    <scope>NUCLEOTIDE SEQUENCE</scope>
    <source>
        <strain evidence="11">AP13</strain>
    </source>
</reference>
<keyword evidence="2" id="KW-0433">Leucine-rich repeat</keyword>
<protein>
    <submittedName>
        <fullName evidence="11">Uncharacterized protein</fullName>
    </submittedName>
</protein>
<dbReference type="Pfam" id="PF25019">
    <property type="entry name" value="LRR_R13L1-DRL21"/>
    <property type="match status" value="1"/>
</dbReference>
<gene>
    <name evidence="11" type="ORF">PVAP13_8KG061184</name>
</gene>
<dbReference type="PRINTS" id="PR00364">
    <property type="entry name" value="DISEASERSIST"/>
</dbReference>
<evidence type="ECO:0000313" key="11">
    <source>
        <dbReference type="EMBL" id="KAG2560397.1"/>
    </source>
</evidence>
<evidence type="ECO:0000256" key="7">
    <source>
        <dbReference type="SAM" id="MobiDB-lite"/>
    </source>
</evidence>
<evidence type="ECO:0000256" key="1">
    <source>
        <dbReference type="ARBA" id="ARBA00008894"/>
    </source>
</evidence>
<dbReference type="SUPFAM" id="SSF52058">
    <property type="entry name" value="L domain-like"/>
    <property type="match status" value="1"/>
</dbReference>
<evidence type="ECO:0000256" key="5">
    <source>
        <dbReference type="ARBA" id="ARBA00022821"/>
    </source>
</evidence>
<keyword evidence="3" id="KW-0677">Repeat</keyword>
<dbReference type="InterPro" id="IPR041118">
    <property type="entry name" value="Rx_N"/>
</dbReference>
<dbReference type="InterPro" id="IPR042197">
    <property type="entry name" value="Apaf_helical"/>
</dbReference>
<evidence type="ECO:0000256" key="6">
    <source>
        <dbReference type="ARBA" id="ARBA00022840"/>
    </source>
</evidence>
<dbReference type="Proteomes" id="UP000823388">
    <property type="component" value="Chromosome 8K"/>
</dbReference>
<sequence length="1041" mass="117903">MAGVLDALSSYVQNMLTEMARDEVQMLLGVSGEIEKMDIKLKDLKNFLRDADKRSIADESVQAWVLELREAMYDATNIIDICQLKAMEQGPSHDVGCFNPVLNFINLNLYEDRSRRVASSGPGSRETSGELDESSLVGENIEEDTRNLEKILTTTELSKCENNEILVFAIVGVGGIGKTTLAKKIFNHDIIQQEFAKKIWLSVNHDFSETDLLRRAIIEAGGDHQSVGNTRGALERALKKVLNGQKTLLVMDDVWKHQVWEDVLQTPLVSAALAHGSHVLVTTRHDTVARGMMAVKPYHHVQKLQPKDAWLLLKKKVVGNQNDEAQIELLKDIGMEIITKCDCLPLAVKVMGGLLRQKTARRRDWENVLNDSIWSVSQMHEELNYAIYLSYEGLHPCLKPCFLYYSLIPKSTCVSVDDIVGMWISEGFLIQRNLIEPYGMTIDQTICNMHDVVRSFAQYVARSEALVAQSSETDISDKLNSQKFIRLSLVTRGSESNEVEWCTLQARTSLRTLIIDGGIKLKPGDSLVAFSNLRTLSVEGGEFDALAESLYQLKHLRYLSLDCTKTSNIKQIPRGFYCLTNLRKLYGFPAHMDGDWCSLEELGPLSHLIVLDISDLENVASSSFATKARLGEKVQLSSLTLGCKSRLGEDSQEREQQQIEGVLDELRPPCCLETLVLDGYFGHQFPKWLMSTAVAPLESLRNLTVKDLTCCTELPHGLCRLPCLELLQIVKAPAVKHVGLNLYSQTIVATTIRMQGGMIEWEEWEWEEQVKAMPLLEELTLIMCKLRCMPPGLTFHARALKKLYIYDVKHIISLENFTSVVHLDLSGNTDLMRISNLPKLQKRIIVECPNMKVLEDVPALQELLLKDYDMETLPVYMWHVKPRHIQIDCSLSLLTSIAAGRSRQFRQIHEVKAYADDEAKGISRKWYVVYTRDPFNYRTNISRSAVIQGKLVRTCPIEDERPVGQHAPADKRVPLCHRFRCNAYRHLCPWLLGSCLHCSEALRLASKSNQWIEAAGRRASRYCGTRYWRLQQQKEASSRVL</sequence>
<evidence type="ECO:0000256" key="4">
    <source>
        <dbReference type="ARBA" id="ARBA00022741"/>
    </source>
</evidence>
<dbReference type="AlphaFoldDB" id="A0A8T0PDQ4"/>